<dbReference type="EMBL" id="UINC01121268">
    <property type="protein sequence ID" value="SVC96307.1"/>
    <property type="molecule type" value="Genomic_DNA"/>
</dbReference>
<sequence>MSVLEYFAFDGKPHRWTMGIRTMKEEEWFQVENDYSWHLKVRRKLLQTRHDEVFAALPGSEAACHEVMSVLAAHLPKHHPSYFQRQDQRLITLENNESWDLQNPPKHPLECAGLWVQEDLCVMQEAPKDADDSG</sequence>
<feature type="non-terminal residue" evidence="1">
    <location>
        <position position="134"/>
    </location>
</feature>
<proteinExistence type="predicted"/>
<dbReference type="Pfam" id="PF11927">
    <property type="entry name" value="HODM_asu-like"/>
    <property type="match status" value="1"/>
</dbReference>
<accession>A0A382RGN8</accession>
<dbReference type="InterPro" id="IPR021848">
    <property type="entry name" value="HODM_asu-like"/>
</dbReference>
<protein>
    <submittedName>
        <fullName evidence="1">Uncharacterized protein</fullName>
    </submittedName>
</protein>
<organism evidence="1">
    <name type="scientific">marine metagenome</name>
    <dbReference type="NCBI Taxonomy" id="408172"/>
    <lineage>
        <taxon>unclassified sequences</taxon>
        <taxon>metagenomes</taxon>
        <taxon>ecological metagenomes</taxon>
    </lineage>
</organism>
<dbReference type="AlphaFoldDB" id="A0A382RGN8"/>
<gene>
    <name evidence="1" type="ORF">METZ01_LOCUS349161</name>
</gene>
<name>A0A382RGN8_9ZZZZ</name>
<reference evidence="1" key="1">
    <citation type="submission" date="2018-05" db="EMBL/GenBank/DDBJ databases">
        <authorList>
            <person name="Lanie J.A."/>
            <person name="Ng W.-L."/>
            <person name="Kazmierczak K.M."/>
            <person name="Andrzejewski T.M."/>
            <person name="Davidsen T.M."/>
            <person name="Wayne K.J."/>
            <person name="Tettelin H."/>
            <person name="Glass J.I."/>
            <person name="Rusch D."/>
            <person name="Podicherti R."/>
            <person name="Tsui H.-C.T."/>
            <person name="Winkler M.E."/>
        </authorList>
    </citation>
    <scope>NUCLEOTIDE SEQUENCE</scope>
</reference>
<evidence type="ECO:0000313" key="1">
    <source>
        <dbReference type="EMBL" id="SVC96307.1"/>
    </source>
</evidence>